<dbReference type="AlphaFoldDB" id="A0A1M5SHG4"/>
<evidence type="ECO:0000313" key="1">
    <source>
        <dbReference type="EMBL" id="SHH37939.1"/>
    </source>
</evidence>
<reference evidence="2" key="1">
    <citation type="submission" date="2016-11" db="EMBL/GenBank/DDBJ databases">
        <authorList>
            <person name="Varghese N."/>
            <person name="Submissions S."/>
        </authorList>
    </citation>
    <scope>NUCLEOTIDE SEQUENCE [LARGE SCALE GENOMIC DNA]</scope>
    <source>
        <strain evidence="2">DSM 15449</strain>
    </source>
</reference>
<keyword evidence="2" id="KW-1185">Reference proteome</keyword>
<proteinExistence type="predicted"/>
<sequence>MDQKVMELLANIYQTQTEMRGELKELRGEVNVLRTDQETIAQNVAKIITVVEHDISQKIGVIFDFREIQIEDNQKTGKALERIEAKVEVLQLETSHLRMIK</sequence>
<dbReference type="Proteomes" id="UP000183954">
    <property type="component" value="Unassembled WGS sequence"/>
</dbReference>
<evidence type="ECO:0000313" key="2">
    <source>
        <dbReference type="Proteomes" id="UP000183954"/>
    </source>
</evidence>
<dbReference type="EMBL" id="FQXJ01000003">
    <property type="protein sequence ID" value="SHH37939.1"/>
    <property type="molecule type" value="Genomic_DNA"/>
</dbReference>
<accession>A0A1M5SHG4</accession>
<name>A0A1M5SHG4_9FIRM</name>
<gene>
    <name evidence="1" type="ORF">SAMN02746098_00850</name>
</gene>
<organism evidence="1 2">
    <name type="scientific">Desulfosporosinus lacus DSM 15449</name>
    <dbReference type="NCBI Taxonomy" id="1121420"/>
    <lineage>
        <taxon>Bacteria</taxon>
        <taxon>Bacillati</taxon>
        <taxon>Bacillota</taxon>
        <taxon>Clostridia</taxon>
        <taxon>Eubacteriales</taxon>
        <taxon>Desulfitobacteriaceae</taxon>
        <taxon>Desulfosporosinus</taxon>
    </lineage>
</organism>
<protein>
    <submittedName>
        <fullName evidence="1">Uncharacterized protein</fullName>
    </submittedName>
</protein>
<dbReference type="RefSeq" id="WP_073028090.1">
    <property type="nucleotide sequence ID" value="NZ_FQXJ01000003.1"/>
</dbReference>
<dbReference type="OrthoDB" id="1809564at2"/>